<feature type="region of interest" description="Disordered" evidence="1">
    <location>
        <begin position="1165"/>
        <end position="1197"/>
    </location>
</feature>
<dbReference type="InterPro" id="IPR000198">
    <property type="entry name" value="RhoGAP_dom"/>
</dbReference>
<dbReference type="InterPro" id="IPR039767">
    <property type="entry name" value="RALBP1"/>
</dbReference>
<gene>
    <name evidence="3" type="ORF">EIP91_007237</name>
</gene>
<feature type="region of interest" description="Disordered" evidence="1">
    <location>
        <begin position="1037"/>
        <end position="1146"/>
    </location>
</feature>
<feature type="compositionally biased region" description="Low complexity" evidence="1">
    <location>
        <begin position="31"/>
        <end position="44"/>
    </location>
</feature>
<sequence length="1289" mass="135618">MYRSQHRRNKDISVQPQPSSMPVVLPSHSQTSFTSLASSDASSSIDPAVALPASNSSQTDITSSDQPPPSFAPVTSSKNRFFPLSKSSSPRAPSSLPSQMGQTVSRPTPSSSSESTSSGNRFRRVWAGRKKKSEDVAALLGQPSPALSANSKGKERDFSGSSTPSPRTPVEVQQSQLPGRQTKGTKNFIPLQLSSTLNVFTGNRRQSQSPKSPKFSGPVALPPPSSDAANAFAEKKLPLTPTSPNSPLSSMTPTSQTSLASPLPSLSLQGRSSKEEVVSRPARTDQETKQDWRKSDSTMTSHITVRPGAFGNRSPRPVSLAESSHSGHTVVVNKRLSSLITDADFAMPEEGDLDQDAGPRGTGRPSPTPQAPRRQSRQTQLSSVPPYRPLPRPKTDTPTLTRAAAEGFITPPTAHSTDSNVRGRLAAWTTTPTTTPQPRRTDSERPMPSPPLPLPQPQPQRRAPPPGHPPVSQPPSFRQTAVSMTGNLAPVAAGIAIGIGKRAAEKVHRVWGGFSSNSSSHSYSAYSSTSSVDQLSGPSSYQGSNHKPNEDTSGGRSVSSQTPSQPSAKSGWRKHRTPNAPSGTWSVASSASSVSECEALAMPSGPNLGTKLRGARLNAAGSPIIGGLVFGRKLDICVQQTAIERGSEELPPDAYGIRPLEARALPALVVRCAQHLLQWGVQEEGLFRVSGRPAHVARLRSEFDTGADYNLVESDPGDLDPHAVASIFKAYLRELPESLLTAALVPQFEAIMAAENVEAEASTSKAVNRGIGSKGPTLPSGPRIGISLRKPPSLSTLAMPNFAGMRTTSAAGLEALTALVALLPPENRDLLLTVTELITATAARSKETKMPIGNLLVVFCPSLNMNPSLLRVFCDSREIWNGVSPQLPSVSVDPPPVVLASEATQEGTQSGPSTETRKARPRIGGASRDPLATLYVPADQSLASLYQRTSSNSGSYVSALEGLADVDTRPSTPSLGSPHMVPPLSSSTDSLATPSTMSETSSFSQPPSLSSQSSPADTNQKPDLVSNANPIIVENSDFALPPAPRRPAISSPIPFPSSSDGSAPHTPLSPRRSFALLSFPPLQSSKASPANSSSSSSSLGRSPRMKRPSLHLLFSKLSSPSLKTAAATQSATDGTPNSAPADRTAHLVPSVPAYLAPHSAVDAAPPSLTTPIPSSPMNLGFGESGIDHQSTSLDEQLKPEDTIRLVHARTDSIATSLYTTPQETPVADRFRGQLPSTPIASKAEVTAPGHLPRSPSQLSLTPSISLGFGEDDWAQSVFMAAGGGNDKTS</sequence>
<dbReference type="PROSITE" id="PS50238">
    <property type="entry name" value="RHOGAP"/>
    <property type="match status" value="1"/>
</dbReference>
<dbReference type="PANTHER" id="PTHR12783">
    <property type="entry name" value="RALA BINDING PROTEIN 1 RALBP1"/>
    <property type="match status" value="1"/>
</dbReference>
<comment type="caution">
    <text evidence="3">The sequence shown here is derived from an EMBL/GenBank/DDBJ whole genome shotgun (WGS) entry which is preliminary data.</text>
</comment>
<dbReference type="SUPFAM" id="SSF48350">
    <property type="entry name" value="GTPase activation domain, GAP"/>
    <property type="match status" value="1"/>
</dbReference>
<dbReference type="SMART" id="SM00324">
    <property type="entry name" value="RhoGAP"/>
    <property type="match status" value="1"/>
</dbReference>
<feature type="compositionally biased region" description="Low complexity" evidence="1">
    <location>
        <begin position="429"/>
        <end position="438"/>
    </location>
</feature>
<feature type="compositionally biased region" description="Low complexity" evidence="1">
    <location>
        <begin position="517"/>
        <end position="531"/>
    </location>
</feature>
<feature type="compositionally biased region" description="Low complexity" evidence="1">
    <location>
        <begin position="1046"/>
        <end position="1059"/>
    </location>
</feature>
<organism evidence="3 4">
    <name type="scientific">Steccherinum ochraceum</name>
    <dbReference type="NCBI Taxonomy" id="92696"/>
    <lineage>
        <taxon>Eukaryota</taxon>
        <taxon>Fungi</taxon>
        <taxon>Dikarya</taxon>
        <taxon>Basidiomycota</taxon>
        <taxon>Agaricomycotina</taxon>
        <taxon>Agaricomycetes</taxon>
        <taxon>Polyporales</taxon>
        <taxon>Steccherinaceae</taxon>
        <taxon>Steccherinum</taxon>
    </lineage>
</organism>
<feature type="compositionally biased region" description="Pro residues" evidence="1">
    <location>
        <begin position="447"/>
        <end position="473"/>
    </location>
</feature>
<reference evidence="3 4" key="1">
    <citation type="submission" date="2018-11" db="EMBL/GenBank/DDBJ databases">
        <title>Genome assembly of Steccherinum ochraceum LE-BIN_3174, the white-rot fungus of the Steccherinaceae family (The Residual Polyporoid clade, Polyporales, Basidiomycota).</title>
        <authorList>
            <person name="Fedorova T.V."/>
            <person name="Glazunova O.A."/>
            <person name="Landesman E.O."/>
            <person name="Moiseenko K.V."/>
            <person name="Psurtseva N.V."/>
            <person name="Savinova O.S."/>
            <person name="Shakhova N.V."/>
            <person name="Tyazhelova T.V."/>
            <person name="Vasina D.V."/>
        </authorList>
    </citation>
    <scope>NUCLEOTIDE SEQUENCE [LARGE SCALE GENOMIC DNA]</scope>
    <source>
        <strain evidence="3 4">LE-BIN_3174</strain>
    </source>
</reference>
<feature type="region of interest" description="Disordered" evidence="1">
    <location>
        <begin position="902"/>
        <end position="929"/>
    </location>
</feature>
<feature type="compositionally biased region" description="Polar residues" evidence="1">
    <location>
        <begin position="984"/>
        <end position="1000"/>
    </location>
</feature>
<accession>A0A4R0RIS4</accession>
<feature type="compositionally biased region" description="Polar residues" evidence="1">
    <location>
        <begin position="192"/>
        <end position="211"/>
    </location>
</feature>
<dbReference type="Proteomes" id="UP000292702">
    <property type="component" value="Unassembled WGS sequence"/>
</dbReference>
<dbReference type="InterPro" id="IPR008936">
    <property type="entry name" value="Rho_GTPase_activation_prot"/>
</dbReference>
<feature type="compositionally biased region" description="Polar residues" evidence="1">
    <location>
        <begin position="53"/>
        <end position="65"/>
    </location>
</feature>
<protein>
    <recommendedName>
        <fullName evidence="2">Rho-GAP domain-containing protein</fullName>
    </recommendedName>
</protein>
<keyword evidence="4" id="KW-1185">Reference proteome</keyword>
<feature type="compositionally biased region" description="Polar residues" evidence="1">
    <location>
        <begin position="902"/>
        <end position="914"/>
    </location>
</feature>
<dbReference type="OrthoDB" id="185175at2759"/>
<feature type="compositionally biased region" description="Low complexity" evidence="1">
    <location>
        <begin position="1084"/>
        <end position="1098"/>
    </location>
</feature>
<dbReference type="GO" id="GO:0031267">
    <property type="term" value="F:small GTPase binding"/>
    <property type="evidence" value="ECO:0007669"/>
    <property type="project" value="InterPro"/>
</dbReference>
<feature type="compositionally biased region" description="Low complexity" evidence="1">
    <location>
        <begin position="238"/>
        <end position="269"/>
    </location>
</feature>
<feature type="compositionally biased region" description="Low complexity" evidence="1">
    <location>
        <begin position="83"/>
        <end position="98"/>
    </location>
</feature>
<feature type="compositionally biased region" description="Basic residues" evidence="1">
    <location>
        <begin position="121"/>
        <end position="131"/>
    </location>
</feature>
<dbReference type="Gene3D" id="1.10.555.10">
    <property type="entry name" value="Rho GTPase activation protein"/>
    <property type="match status" value="1"/>
</dbReference>
<feature type="compositionally biased region" description="Low complexity" evidence="1">
    <location>
        <begin position="1001"/>
        <end position="1015"/>
    </location>
</feature>
<evidence type="ECO:0000313" key="4">
    <source>
        <dbReference type="Proteomes" id="UP000292702"/>
    </source>
</evidence>
<name>A0A4R0RIS4_9APHY</name>
<dbReference type="Pfam" id="PF00620">
    <property type="entry name" value="RhoGAP"/>
    <property type="match status" value="2"/>
</dbReference>
<feature type="compositionally biased region" description="Low complexity" evidence="1">
    <location>
        <begin position="1165"/>
        <end position="1176"/>
    </location>
</feature>
<feature type="region of interest" description="Disordered" evidence="1">
    <location>
        <begin position="1"/>
        <end position="330"/>
    </location>
</feature>
<feature type="compositionally biased region" description="Polar residues" evidence="1">
    <location>
        <begin position="1126"/>
        <end position="1138"/>
    </location>
</feature>
<dbReference type="STRING" id="92696.A0A4R0RIS4"/>
<evidence type="ECO:0000313" key="3">
    <source>
        <dbReference type="EMBL" id="TCD62204.1"/>
    </source>
</evidence>
<feature type="compositionally biased region" description="Low complexity" evidence="1">
    <location>
        <begin position="1110"/>
        <end position="1123"/>
    </location>
</feature>
<feature type="compositionally biased region" description="Low complexity" evidence="1">
    <location>
        <begin position="105"/>
        <end position="118"/>
    </location>
</feature>
<feature type="region of interest" description="Disordered" evidence="1">
    <location>
        <begin position="343"/>
        <end position="483"/>
    </location>
</feature>
<feature type="compositionally biased region" description="Polar residues" evidence="1">
    <location>
        <begin position="159"/>
        <end position="185"/>
    </location>
</feature>
<dbReference type="CDD" id="cd00159">
    <property type="entry name" value="RhoGAP"/>
    <property type="match status" value="1"/>
</dbReference>
<proteinExistence type="predicted"/>
<evidence type="ECO:0000256" key="1">
    <source>
        <dbReference type="SAM" id="MobiDB-lite"/>
    </source>
</evidence>
<evidence type="ECO:0000259" key="2">
    <source>
        <dbReference type="PROSITE" id="PS50238"/>
    </source>
</evidence>
<feature type="domain" description="Rho-GAP" evidence="2">
    <location>
        <begin position="658"/>
        <end position="899"/>
    </location>
</feature>
<feature type="region of interest" description="Disordered" evidence="1">
    <location>
        <begin position="967"/>
        <end position="1024"/>
    </location>
</feature>
<dbReference type="GO" id="GO:0005096">
    <property type="term" value="F:GTPase activator activity"/>
    <property type="evidence" value="ECO:0007669"/>
    <property type="project" value="InterPro"/>
</dbReference>
<feature type="region of interest" description="Disordered" evidence="1">
    <location>
        <begin position="517"/>
        <end position="587"/>
    </location>
</feature>
<feature type="compositionally biased region" description="Basic and acidic residues" evidence="1">
    <location>
        <begin position="272"/>
        <end position="296"/>
    </location>
</feature>
<dbReference type="EMBL" id="RWJN01000393">
    <property type="protein sequence ID" value="TCD62204.1"/>
    <property type="molecule type" value="Genomic_DNA"/>
</dbReference>
<dbReference type="PANTHER" id="PTHR12783:SF5">
    <property type="entry name" value="RALA-BINDING PROTEIN 1"/>
    <property type="match status" value="1"/>
</dbReference>
<dbReference type="GO" id="GO:0007264">
    <property type="term" value="P:small GTPase-mediated signal transduction"/>
    <property type="evidence" value="ECO:0007669"/>
    <property type="project" value="InterPro"/>
</dbReference>
<feature type="compositionally biased region" description="Polar residues" evidence="1">
    <location>
        <begin position="532"/>
        <end position="568"/>
    </location>
</feature>